<sequence>MPHFFTALSANSSGRIKIKSPPFVLNTGLFLMGVQTKRDNTKRHVSRRLSRAADEKGVGGRTNSYFLPSEQQQQVQLSRCTDPQSLVWIAEIPTLDRKESAALQTSVVKVFFFFR</sequence>
<dbReference type="AlphaFoldDB" id="A0A8X6XY62"/>
<keyword evidence="3" id="KW-1185">Reference proteome</keyword>
<dbReference type="EMBL" id="BMAV01013332">
    <property type="protein sequence ID" value="GFY60897.1"/>
    <property type="molecule type" value="Genomic_DNA"/>
</dbReference>
<comment type="caution">
    <text evidence="2">The sequence shown here is derived from an EMBL/GenBank/DDBJ whole genome shotgun (WGS) entry which is preliminary data.</text>
</comment>
<dbReference type="OrthoDB" id="10309219at2759"/>
<evidence type="ECO:0000313" key="2">
    <source>
        <dbReference type="EMBL" id="GFY60897.1"/>
    </source>
</evidence>
<name>A0A8X6XY62_9ARAC</name>
<feature type="region of interest" description="Disordered" evidence="1">
    <location>
        <begin position="41"/>
        <end position="63"/>
    </location>
</feature>
<dbReference type="Proteomes" id="UP000886998">
    <property type="component" value="Unassembled WGS sequence"/>
</dbReference>
<gene>
    <name evidence="2" type="ORF">TNIN_181181</name>
</gene>
<evidence type="ECO:0000313" key="3">
    <source>
        <dbReference type="Proteomes" id="UP000886998"/>
    </source>
</evidence>
<accession>A0A8X6XY62</accession>
<proteinExistence type="predicted"/>
<organism evidence="2 3">
    <name type="scientific">Trichonephila inaurata madagascariensis</name>
    <dbReference type="NCBI Taxonomy" id="2747483"/>
    <lineage>
        <taxon>Eukaryota</taxon>
        <taxon>Metazoa</taxon>
        <taxon>Ecdysozoa</taxon>
        <taxon>Arthropoda</taxon>
        <taxon>Chelicerata</taxon>
        <taxon>Arachnida</taxon>
        <taxon>Araneae</taxon>
        <taxon>Araneomorphae</taxon>
        <taxon>Entelegynae</taxon>
        <taxon>Araneoidea</taxon>
        <taxon>Nephilidae</taxon>
        <taxon>Trichonephila</taxon>
        <taxon>Trichonephila inaurata</taxon>
    </lineage>
</organism>
<feature type="compositionally biased region" description="Basic residues" evidence="1">
    <location>
        <begin position="41"/>
        <end position="50"/>
    </location>
</feature>
<reference evidence="2" key="1">
    <citation type="submission" date="2020-08" db="EMBL/GenBank/DDBJ databases">
        <title>Multicomponent nature underlies the extraordinary mechanical properties of spider dragline silk.</title>
        <authorList>
            <person name="Kono N."/>
            <person name="Nakamura H."/>
            <person name="Mori M."/>
            <person name="Yoshida Y."/>
            <person name="Ohtoshi R."/>
            <person name="Malay A.D."/>
            <person name="Moran D.A.P."/>
            <person name="Tomita M."/>
            <person name="Numata K."/>
            <person name="Arakawa K."/>
        </authorList>
    </citation>
    <scope>NUCLEOTIDE SEQUENCE</scope>
</reference>
<protein>
    <submittedName>
        <fullName evidence="2">Uncharacterized protein</fullName>
    </submittedName>
</protein>
<evidence type="ECO:0000256" key="1">
    <source>
        <dbReference type="SAM" id="MobiDB-lite"/>
    </source>
</evidence>